<dbReference type="AlphaFoldDB" id="A0AAE9XN05"/>
<dbReference type="InterPro" id="IPR016156">
    <property type="entry name" value="FAD/NAD-linked_Rdtase_dimer_sf"/>
</dbReference>
<keyword evidence="18" id="KW-1185">Reference proteome</keyword>
<proteinExistence type="inferred from homology"/>
<evidence type="ECO:0000256" key="2">
    <source>
        <dbReference type="ARBA" id="ARBA00012608"/>
    </source>
</evidence>
<dbReference type="GO" id="GO:0050660">
    <property type="term" value="F:flavin adenine dinucleotide binding"/>
    <property type="evidence" value="ECO:0007669"/>
    <property type="project" value="InterPro"/>
</dbReference>
<feature type="binding site" evidence="12">
    <location>
        <begin position="321"/>
        <end position="324"/>
    </location>
    <ligand>
        <name>FAD</name>
        <dbReference type="ChEBI" id="CHEBI:57692"/>
    </ligand>
</feature>
<dbReference type="PANTHER" id="PTHR22912">
    <property type="entry name" value="DISULFIDE OXIDOREDUCTASE"/>
    <property type="match status" value="1"/>
</dbReference>
<dbReference type="GO" id="GO:0045252">
    <property type="term" value="C:oxoglutarate dehydrogenase complex"/>
    <property type="evidence" value="ECO:0007669"/>
    <property type="project" value="TreeGrafter"/>
</dbReference>
<keyword evidence="5 12" id="KW-0274">FAD</keyword>
<dbReference type="EC" id="1.8.1.4" evidence="2 14"/>
<comment type="similarity">
    <text evidence="1 14">Belongs to the class-I pyridine nucleotide-disulfide oxidoreductase family.</text>
</comment>
<evidence type="ECO:0000259" key="15">
    <source>
        <dbReference type="Pfam" id="PF02852"/>
    </source>
</evidence>
<dbReference type="Gene3D" id="3.50.50.60">
    <property type="entry name" value="FAD/NAD(P)-binding domain"/>
    <property type="match status" value="2"/>
</dbReference>
<dbReference type="PANTHER" id="PTHR22912:SF151">
    <property type="entry name" value="DIHYDROLIPOYL DEHYDROGENASE, MITOCHONDRIAL"/>
    <property type="match status" value="1"/>
</dbReference>
<dbReference type="InterPro" id="IPR006258">
    <property type="entry name" value="Lipoamide_DH"/>
</dbReference>
<keyword evidence="8" id="KW-1015">Disulfide bond</keyword>
<evidence type="ECO:0000256" key="12">
    <source>
        <dbReference type="PIRSR" id="PIRSR000350-3"/>
    </source>
</evidence>
<evidence type="ECO:0000256" key="11">
    <source>
        <dbReference type="PIRSR" id="PIRSR000350-2"/>
    </source>
</evidence>
<reference evidence="17" key="1">
    <citation type="submission" date="2023-01" db="EMBL/GenBank/DDBJ databases">
        <title>The genome sequence of Kordiimonadaceae bacterium 6D33.</title>
        <authorList>
            <person name="Liu Y."/>
        </authorList>
    </citation>
    <scope>NUCLEOTIDE SEQUENCE</scope>
    <source>
        <strain evidence="17">6D33</strain>
    </source>
</reference>
<dbReference type="Pfam" id="PF07992">
    <property type="entry name" value="Pyr_redox_2"/>
    <property type="match status" value="1"/>
</dbReference>
<evidence type="ECO:0000313" key="18">
    <source>
        <dbReference type="Proteomes" id="UP001217500"/>
    </source>
</evidence>
<feature type="active site" description="Proton acceptor" evidence="11">
    <location>
        <position position="447"/>
    </location>
</feature>
<comment type="miscellaneous">
    <text evidence="14">The active site is a redox-active disulfide bond.</text>
</comment>
<sequence length="468" mass="49207">MSDNFDLVVIGAGPGGYVAAIRAAQLGLKVACIDKRDTLGGTCLNVGCMPSKALLHASHLYDEANHEFEKFGIKATGVKLDLAAMLAHKDNTVTGLTGGIAFLFKKHKIEWLKGTGRFTAKDTVEVALNEGGTRTLKAKNTIIATGSDVASLPGIEIDEKQIVSSTGALSLPKVPKHLVVIGGGVIGLELGSVWRRLGAEVTVVEFMDEVLPGMDGEVRKQFGRILKKQGMTLNLSSKVTEVKKSKSGVKVTFEPVKGGDAQTIDCDVVLVAVGRRPYTHGLGLETVGVAMDDRSRVKTGHDFSTNVPGIWAIGDVIAGPMLAHKAEDEGVACAENIAGLHGVVNHDIIPGVVYTSPEVASVGKTEEDLKAAGVAYNVGKFPFMANSRAKANLQTEGFVKILADKVTDRVLGVHIIGADAGNMIAQAATAMEFGASSEDIALTCHAHPTETEAMKEAALAVHGRPIHI</sequence>
<evidence type="ECO:0000256" key="10">
    <source>
        <dbReference type="ARBA" id="ARBA00049187"/>
    </source>
</evidence>
<dbReference type="InterPro" id="IPR050151">
    <property type="entry name" value="Class-I_Pyr_Nuc-Dis_Oxidored"/>
</dbReference>
<evidence type="ECO:0000256" key="13">
    <source>
        <dbReference type="PIRSR" id="PIRSR000350-4"/>
    </source>
</evidence>
<name>A0AAE9XN05_9PROT</name>
<feature type="disulfide bond" description="Redox-active" evidence="13">
    <location>
        <begin position="43"/>
        <end position="48"/>
    </location>
</feature>
<dbReference type="GO" id="GO:0006103">
    <property type="term" value="P:2-oxoglutarate metabolic process"/>
    <property type="evidence" value="ECO:0007669"/>
    <property type="project" value="TreeGrafter"/>
</dbReference>
<dbReference type="SUPFAM" id="SSF51905">
    <property type="entry name" value="FAD/NAD(P)-binding domain"/>
    <property type="match status" value="1"/>
</dbReference>
<evidence type="ECO:0000259" key="16">
    <source>
        <dbReference type="Pfam" id="PF07992"/>
    </source>
</evidence>
<keyword evidence="7 12" id="KW-0520">NAD</keyword>
<accession>A0AAE9XN05</accession>
<feature type="binding site" evidence="12">
    <location>
        <begin position="145"/>
        <end position="147"/>
    </location>
    <ligand>
        <name>FAD</name>
        <dbReference type="ChEBI" id="CHEBI:57692"/>
    </ligand>
</feature>
<dbReference type="InterPro" id="IPR012999">
    <property type="entry name" value="Pyr_OxRdtase_I_AS"/>
</dbReference>
<dbReference type="Proteomes" id="UP001217500">
    <property type="component" value="Chromosome"/>
</dbReference>
<dbReference type="InterPro" id="IPR023753">
    <property type="entry name" value="FAD/NAD-binding_dom"/>
</dbReference>
<dbReference type="InterPro" id="IPR001100">
    <property type="entry name" value="Pyr_nuc-diS_OxRdtase"/>
</dbReference>
<dbReference type="NCBIfam" id="TIGR01350">
    <property type="entry name" value="lipoamide_DH"/>
    <property type="match status" value="1"/>
</dbReference>
<dbReference type="PRINTS" id="PR00411">
    <property type="entry name" value="PNDRDTASEI"/>
</dbReference>
<dbReference type="FunFam" id="3.30.390.30:FF:000001">
    <property type="entry name" value="Dihydrolipoyl dehydrogenase"/>
    <property type="match status" value="1"/>
</dbReference>
<comment type="catalytic activity">
    <reaction evidence="10 14">
        <text>N(6)-[(R)-dihydrolipoyl]-L-lysyl-[protein] + NAD(+) = N(6)-[(R)-lipoyl]-L-lysyl-[protein] + NADH + H(+)</text>
        <dbReference type="Rhea" id="RHEA:15045"/>
        <dbReference type="Rhea" id="RHEA-COMP:10474"/>
        <dbReference type="Rhea" id="RHEA-COMP:10475"/>
        <dbReference type="ChEBI" id="CHEBI:15378"/>
        <dbReference type="ChEBI" id="CHEBI:57540"/>
        <dbReference type="ChEBI" id="CHEBI:57945"/>
        <dbReference type="ChEBI" id="CHEBI:83099"/>
        <dbReference type="ChEBI" id="CHEBI:83100"/>
        <dbReference type="EC" id="1.8.1.4"/>
    </reaction>
</comment>
<keyword evidence="6 14" id="KW-0560">Oxidoreductase</keyword>
<gene>
    <name evidence="17" type="primary">lpdA</name>
    <name evidence="17" type="ORF">PH603_15830</name>
</gene>
<dbReference type="InterPro" id="IPR036188">
    <property type="entry name" value="FAD/NAD-bd_sf"/>
</dbReference>
<keyword evidence="12" id="KW-0547">Nucleotide-binding</keyword>
<evidence type="ECO:0000313" key="17">
    <source>
        <dbReference type="EMBL" id="WCL54008.1"/>
    </source>
</evidence>
<dbReference type="SUPFAM" id="SSF55424">
    <property type="entry name" value="FAD/NAD-linked reductases, dimerisation (C-terminal) domain"/>
    <property type="match status" value="1"/>
</dbReference>
<protein>
    <recommendedName>
        <fullName evidence="3 14">Dihydrolipoyl dehydrogenase</fullName>
        <ecNumber evidence="2 14">1.8.1.4</ecNumber>
    </recommendedName>
</protein>
<dbReference type="GO" id="GO:0004148">
    <property type="term" value="F:dihydrolipoyl dehydrogenase (NADH) activity"/>
    <property type="evidence" value="ECO:0007669"/>
    <property type="project" value="UniProtKB-EC"/>
</dbReference>
<evidence type="ECO:0000256" key="1">
    <source>
        <dbReference type="ARBA" id="ARBA00007532"/>
    </source>
</evidence>
<feature type="binding site" evidence="12">
    <location>
        <position position="52"/>
    </location>
    <ligand>
        <name>FAD</name>
        <dbReference type="ChEBI" id="CHEBI:57692"/>
    </ligand>
</feature>
<evidence type="ECO:0000256" key="8">
    <source>
        <dbReference type="ARBA" id="ARBA00023157"/>
    </source>
</evidence>
<dbReference type="EMBL" id="CP116805">
    <property type="protein sequence ID" value="WCL54008.1"/>
    <property type="molecule type" value="Genomic_DNA"/>
</dbReference>
<keyword evidence="4 14" id="KW-0285">Flavoprotein</keyword>
<evidence type="ECO:0000256" key="14">
    <source>
        <dbReference type="RuleBase" id="RU003692"/>
    </source>
</evidence>
<comment type="cofactor">
    <cofactor evidence="12 14">
        <name>FAD</name>
        <dbReference type="ChEBI" id="CHEBI:57692"/>
    </cofactor>
    <text evidence="12 14">Binds 1 FAD per subunit.</text>
</comment>
<evidence type="ECO:0000256" key="6">
    <source>
        <dbReference type="ARBA" id="ARBA00023002"/>
    </source>
</evidence>
<feature type="binding site" evidence="12">
    <location>
        <position position="274"/>
    </location>
    <ligand>
        <name>NAD(+)</name>
        <dbReference type="ChEBI" id="CHEBI:57540"/>
    </ligand>
</feature>
<organism evidence="17 18">
    <name type="scientific">Gimibacter soli</name>
    <dbReference type="NCBI Taxonomy" id="3024400"/>
    <lineage>
        <taxon>Bacteria</taxon>
        <taxon>Pseudomonadati</taxon>
        <taxon>Pseudomonadota</taxon>
        <taxon>Alphaproteobacteria</taxon>
        <taxon>Kordiimonadales</taxon>
        <taxon>Temperatibacteraceae</taxon>
        <taxon>Gimibacter</taxon>
    </lineage>
</organism>
<dbReference type="RefSeq" id="WP_289503727.1">
    <property type="nucleotide sequence ID" value="NZ_CP116805.1"/>
</dbReference>
<feature type="binding site" evidence="12">
    <location>
        <position position="205"/>
    </location>
    <ligand>
        <name>NAD(+)</name>
        <dbReference type="ChEBI" id="CHEBI:57540"/>
    </ligand>
</feature>
<dbReference type="Pfam" id="PF02852">
    <property type="entry name" value="Pyr_redox_dim"/>
    <property type="match status" value="1"/>
</dbReference>
<keyword evidence="9 14" id="KW-0676">Redox-active center</keyword>
<feature type="binding site" evidence="12">
    <location>
        <position position="116"/>
    </location>
    <ligand>
        <name>FAD</name>
        <dbReference type="ChEBI" id="CHEBI:57692"/>
    </ligand>
</feature>
<feature type="binding site" evidence="12">
    <location>
        <position position="315"/>
    </location>
    <ligand>
        <name>FAD</name>
        <dbReference type="ChEBI" id="CHEBI:57692"/>
    </ligand>
</feature>
<dbReference type="InterPro" id="IPR004099">
    <property type="entry name" value="Pyr_nucl-diS_OxRdtase_dimer"/>
</dbReference>
<feature type="binding site" evidence="12">
    <location>
        <begin position="182"/>
        <end position="189"/>
    </location>
    <ligand>
        <name>NAD(+)</name>
        <dbReference type="ChEBI" id="CHEBI:57540"/>
    </ligand>
</feature>
<dbReference type="PRINTS" id="PR00368">
    <property type="entry name" value="FADPNR"/>
</dbReference>
<evidence type="ECO:0000256" key="3">
    <source>
        <dbReference type="ARBA" id="ARBA00016961"/>
    </source>
</evidence>
<dbReference type="PROSITE" id="PS00076">
    <property type="entry name" value="PYRIDINE_REDOX_1"/>
    <property type="match status" value="1"/>
</dbReference>
<evidence type="ECO:0000256" key="5">
    <source>
        <dbReference type="ARBA" id="ARBA00022827"/>
    </source>
</evidence>
<dbReference type="PIRSF" id="PIRSF000350">
    <property type="entry name" value="Mercury_reductase_MerA"/>
    <property type="match status" value="1"/>
</dbReference>
<feature type="domain" description="FAD/NAD(P)-binding" evidence="16">
    <location>
        <begin position="5"/>
        <end position="330"/>
    </location>
</feature>
<evidence type="ECO:0000256" key="4">
    <source>
        <dbReference type="ARBA" id="ARBA00022630"/>
    </source>
</evidence>
<dbReference type="FunFam" id="3.50.50.60:FF:000001">
    <property type="entry name" value="Dihydrolipoyl dehydrogenase, mitochondrial"/>
    <property type="match status" value="1"/>
</dbReference>
<feature type="domain" description="Pyridine nucleotide-disulphide oxidoreductase dimerisation" evidence="15">
    <location>
        <begin position="349"/>
        <end position="458"/>
    </location>
</feature>
<evidence type="ECO:0000256" key="9">
    <source>
        <dbReference type="ARBA" id="ARBA00023284"/>
    </source>
</evidence>
<dbReference type="Gene3D" id="3.30.390.30">
    <property type="match status" value="1"/>
</dbReference>
<dbReference type="KEGG" id="gso:PH603_15830"/>
<evidence type="ECO:0000256" key="7">
    <source>
        <dbReference type="ARBA" id="ARBA00023027"/>
    </source>
</evidence>